<dbReference type="PANTHER" id="PTHR30537">
    <property type="entry name" value="HTH-TYPE TRANSCRIPTIONAL REGULATOR"/>
    <property type="match status" value="1"/>
</dbReference>
<dbReference type="FunFam" id="1.10.10.10:FF:000001">
    <property type="entry name" value="LysR family transcriptional regulator"/>
    <property type="match status" value="1"/>
</dbReference>
<gene>
    <name evidence="6" type="ORF">GR183_13165</name>
</gene>
<keyword evidence="3" id="KW-0238">DNA-binding</keyword>
<evidence type="ECO:0000256" key="1">
    <source>
        <dbReference type="ARBA" id="ARBA00009437"/>
    </source>
</evidence>
<dbReference type="Gene3D" id="3.40.190.10">
    <property type="entry name" value="Periplasmic binding protein-like II"/>
    <property type="match status" value="2"/>
</dbReference>
<keyword evidence="7" id="KW-1185">Reference proteome</keyword>
<comment type="similarity">
    <text evidence="1">Belongs to the LysR transcriptional regulatory family.</text>
</comment>
<dbReference type="Proteomes" id="UP000433101">
    <property type="component" value="Unassembled WGS sequence"/>
</dbReference>
<dbReference type="InterPro" id="IPR017786">
    <property type="entry name" value="TF_choline_sulphate-util"/>
</dbReference>
<dbReference type="AlphaFoldDB" id="A0A7X3LVI7"/>
<evidence type="ECO:0000259" key="5">
    <source>
        <dbReference type="PROSITE" id="PS50931"/>
    </source>
</evidence>
<protein>
    <submittedName>
        <fullName evidence="6">LysR family transcriptional regulator</fullName>
    </submittedName>
</protein>
<name>A0A7X3LVI7_9HYPH</name>
<dbReference type="Pfam" id="PF00126">
    <property type="entry name" value="HTH_1"/>
    <property type="match status" value="1"/>
</dbReference>
<dbReference type="InterPro" id="IPR058163">
    <property type="entry name" value="LysR-type_TF_proteobact-type"/>
</dbReference>
<dbReference type="PANTHER" id="PTHR30537:SF26">
    <property type="entry name" value="GLYCINE CLEAVAGE SYSTEM TRANSCRIPTIONAL ACTIVATOR"/>
    <property type="match status" value="1"/>
</dbReference>
<dbReference type="GO" id="GO:0043565">
    <property type="term" value="F:sequence-specific DNA binding"/>
    <property type="evidence" value="ECO:0007669"/>
    <property type="project" value="TreeGrafter"/>
</dbReference>
<evidence type="ECO:0000256" key="4">
    <source>
        <dbReference type="ARBA" id="ARBA00023163"/>
    </source>
</evidence>
<dbReference type="InterPro" id="IPR000847">
    <property type="entry name" value="LysR_HTH_N"/>
</dbReference>
<dbReference type="Gene3D" id="1.10.10.10">
    <property type="entry name" value="Winged helix-like DNA-binding domain superfamily/Winged helix DNA-binding domain"/>
    <property type="match status" value="1"/>
</dbReference>
<dbReference type="GO" id="GO:0006351">
    <property type="term" value="P:DNA-templated transcription"/>
    <property type="evidence" value="ECO:0007669"/>
    <property type="project" value="TreeGrafter"/>
</dbReference>
<reference evidence="6 7" key="1">
    <citation type="submission" date="2019-12" db="EMBL/GenBank/DDBJ databases">
        <authorList>
            <person name="Li M."/>
        </authorList>
    </citation>
    <scope>NUCLEOTIDE SEQUENCE [LARGE SCALE GENOMIC DNA]</scope>
    <source>
        <strain evidence="6 7">GBMRC 2046</strain>
    </source>
</reference>
<evidence type="ECO:0000313" key="6">
    <source>
        <dbReference type="EMBL" id="MXN65858.1"/>
    </source>
</evidence>
<accession>A0A7X3LVI7</accession>
<dbReference type="PRINTS" id="PR00039">
    <property type="entry name" value="HTHLYSR"/>
</dbReference>
<dbReference type="InterPro" id="IPR036390">
    <property type="entry name" value="WH_DNA-bd_sf"/>
</dbReference>
<sequence>MPDRKLDIGWPRIFASVARLGSITHAAAELGLSQPAVSYQIKRLEEEVGVRLLHRLHRGIALTEEGEILFKAARAGVELIDEAAKEIRKKSRLPAVRLFTDYGFASFWLMPRVAEFRRRHSDFEVHIIASQAIESDIDGTAEIAVMFGQADEFSGDAQLLMPERVVPVCAPNFKERFAPFDTADAIATAPLLHLDTNAEPRWLSWEDWLAAQGVSRKPSHGDLGLNTYSLVIQAALAEQGIALGWLGLVDSFLENGSLVRLGPELERKDSGYWLITNPPASNVTEKLSAWLVEECQ</sequence>
<dbReference type="InterPro" id="IPR005119">
    <property type="entry name" value="LysR_subst-bd"/>
</dbReference>
<dbReference type="PROSITE" id="PS50931">
    <property type="entry name" value="HTH_LYSR"/>
    <property type="match status" value="1"/>
</dbReference>
<dbReference type="NCBIfam" id="TIGR03418">
    <property type="entry name" value="chol_sulf_TF"/>
    <property type="match status" value="1"/>
</dbReference>
<dbReference type="EMBL" id="WUMV01000006">
    <property type="protein sequence ID" value="MXN65858.1"/>
    <property type="molecule type" value="Genomic_DNA"/>
</dbReference>
<evidence type="ECO:0000256" key="2">
    <source>
        <dbReference type="ARBA" id="ARBA00023015"/>
    </source>
</evidence>
<comment type="caution">
    <text evidence="6">The sequence shown here is derived from an EMBL/GenBank/DDBJ whole genome shotgun (WGS) entry which is preliminary data.</text>
</comment>
<dbReference type="GO" id="GO:0003700">
    <property type="term" value="F:DNA-binding transcription factor activity"/>
    <property type="evidence" value="ECO:0007669"/>
    <property type="project" value="InterPro"/>
</dbReference>
<organism evidence="6 7">
    <name type="scientific">Stappia sediminis</name>
    <dbReference type="NCBI Taxonomy" id="2692190"/>
    <lineage>
        <taxon>Bacteria</taxon>
        <taxon>Pseudomonadati</taxon>
        <taxon>Pseudomonadota</taxon>
        <taxon>Alphaproteobacteria</taxon>
        <taxon>Hyphomicrobiales</taxon>
        <taxon>Stappiaceae</taxon>
        <taxon>Stappia</taxon>
    </lineage>
</organism>
<dbReference type="Pfam" id="PF03466">
    <property type="entry name" value="LysR_substrate"/>
    <property type="match status" value="1"/>
</dbReference>
<dbReference type="SUPFAM" id="SSF53850">
    <property type="entry name" value="Periplasmic binding protein-like II"/>
    <property type="match status" value="1"/>
</dbReference>
<keyword evidence="2" id="KW-0805">Transcription regulation</keyword>
<keyword evidence="4" id="KW-0804">Transcription</keyword>
<proteinExistence type="inferred from homology"/>
<dbReference type="InterPro" id="IPR036388">
    <property type="entry name" value="WH-like_DNA-bd_sf"/>
</dbReference>
<evidence type="ECO:0000256" key="3">
    <source>
        <dbReference type="ARBA" id="ARBA00023125"/>
    </source>
</evidence>
<dbReference type="SUPFAM" id="SSF46785">
    <property type="entry name" value="Winged helix' DNA-binding domain"/>
    <property type="match status" value="1"/>
</dbReference>
<evidence type="ECO:0000313" key="7">
    <source>
        <dbReference type="Proteomes" id="UP000433101"/>
    </source>
</evidence>
<feature type="domain" description="HTH lysR-type" evidence="5">
    <location>
        <begin position="12"/>
        <end position="63"/>
    </location>
</feature>
<dbReference type="RefSeq" id="WP_160776106.1">
    <property type="nucleotide sequence ID" value="NZ_WUMV01000006.1"/>
</dbReference>